<dbReference type="EC" id="2.5.1.54" evidence="4"/>
<evidence type="ECO:0000256" key="4">
    <source>
        <dbReference type="RuleBase" id="RU363071"/>
    </source>
</evidence>
<feature type="binding site" evidence="3">
    <location>
        <position position="439"/>
    </location>
    <ligand>
        <name>Mn(2+)</name>
        <dbReference type="ChEBI" id="CHEBI:29035"/>
    </ligand>
</feature>
<keyword evidence="3" id="KW-0104">Cadmium</keyword>
<gene>
    <name evidence="6" type="ORF">KDA27_16395</name>
</gene>
<dbReference type="InterPro" id="IPR013785">
    <property type="entry name" value="Aldolase_TIM"/>
</dbReference>
<evidence type="ECO:0000256" key="3">
    <source>
        <dbReference type="PIRSR" id="PIRSR602480-1"/>
    </source>
</evidence>
<feature type="binding site" evidence="3">
    <location>
        <position position="367"/>
    </location>
    <ligand>
        <name>Mn(2+)</name>
        <dbReference type="ChEBI" id="CHEBI:29035"/>
    </ligand>
</feature>
<evidence type="ECO:0000256" key="1">
    <source>
        <dbReference type="ARBA" id="ARBA00008911"/>
    </source>
</evidence>
<dbReference type="PANTHER" id="PTHR21337:SF0">
    <property type="entry name" value="PHOSPHO-2-DEHYDRO-3-DEOXYHEPTONATE ALDOLASE"/>
    <property type="match status" value="1"/>
</dbReference>
<dbReference type="NCBIfam" id="TIGR01358">
    <property type="entry name" value="DAHP_synth_II"/>
    <property type="match status" value="1"/>
</dbReference>
<comment type="similarity">
    <text evidence="1 4">Belongs to the class-II DAHP synthase family.</text>
</comment>
<dbReference type="GO" id="GO:0008652">
    <property type="term" value="P:amino acid biosynthetic process"/>
    <property type="evidence" value="ECO:0007669"/>
    <property type="project" value="UniProtKB-KW"/>
</dbReference>
<dbReference type="InterPro" id="IPR002480">
    <property type="entry name" value="DAHP_synth_2"/>
</dbReference>
<dbReference type="GO" id="GO:0003849">
    <property type="term" value="F:3-deoxy-7-phosphoheptulonate synthase activity"/>
    <property type="evidence" value="ECO:0007669"/>
    <property type="project" value="UniProtKB-EC"/>
</dbReference>
<comment type="pathway">
    <text evidence="4">Metabolic intermediate biosynthesis; chorismate biosynthesis; chorismate from D-erythrose 4-phosphate and phosphoenolpyruvate: step 1/7.</text>
</comment>
<feature type="binding site" evidence="3">
    <location>
        <position position="335"/>
    </location>
    <ligand>
        <name>phosphoenolpyruvate</name>
        <dbReference type="ChEBI" id="CHEBI:58702"/>
    </ligand>
</feature>
<comment type="caution">
    <text evidence="6">The sequence shown here is derived from an EMBL/GenBank/DDBJ whole genome shotgun (WGS) entry which is preliminary data.</text>
</comment>
<name>A0A956SEC3_UNCEI</name>
<dbReference type="GO" id="GO:0009073">
    <property type="term" value="P:aromatic amino acid family biosynthetic process"/>
    <property type="evidence" value="ECO:0007669"/>
    <property type="project" value="UniProtKB-KW"/>
</dbReference>
<comment type="catalytic activity">
    <reaction evidence="4">
        <text>D-erythrose 4-phosphate + phosphoenolpyruvate + H2O = 7-phospho-2-dehydro-3-deoxy-D-arabino-heptonate + phosphate</text>
        <dbReference type="Rhea" id="RHEA:14717"/>
        <dbReference type="ChEBI" id="CHEBI:15377"/>
        <dbReference type="ChEBI" id="CHEBI:16897"/>
        <dbReference type="ChEBI" id="CHEBI:43474"/>
        <dbReference type="ChEBI" id="CHEBI:58394"/>
        <dbReference type="ChEBI" id="CHEBI:58702"/>
        <dbReference type="EC" id="2.5.1.54"/>
    </reaction>
</comment>
<keyword evidence="3" id="KW-0170">Cobalt</keyword>
<comment type="cofactor">
    <cofactor evidence="3">
        <name>Mn(2+)</name>
        <dbReference type="ChEBI" id="CHEBI:29035"/>
    </cofactor>
    <cofactor evidence="3">
        <name>Co(2+)</name>
        <dbReference type="ChEBI" id="CHEBI:48828"/>
    </cofactor>
    <cofactor evidence="3">
        <name>Cd(2+)</name>
        <dbReference type="ChEBI" id="CHEBI:48775"/>
    </cofactor>
    <text evidence="3">Binds 1 divalent cation per subunit. The enzyme is active with manganese, cobalt or cadmium ions.</text>
</comment>
<dbReference type="Pfam" id="PF01474">
    <property type="entry name" value="DAHP_synth_2"/>
    <property type="match status" value="1"/>
</dbReference>
<evidence type="ECO:0000256" key="2">
    <source>
        <dbReference type="ARBA" id="ARBA00022679"/>
    </source>
</evidence>
<dbReference type="PANTHER" id="PTHR21337">
    <property type="entry name" value="PHOSPHO-2-DEHYDRO-3-DEOXYHEPTONATE ALDOLASE 1, 2"/>
    <property type="match status" value="1"/>
</dbReference>
<keyword evidence="4" id="KW-0028">Amino-acid biosynthesis</keyword>
<protein>
    <recommendedName>
        <fullName evidence="4">Phospho-2-dehydro-3-deoxyheptonate aldolase</fullName>
        <ecNumber evidence="4">2.5.1.54</ecNumber>
    </recommendedName>
</protein>
<dbReference type="AlphaFoldDB" id="A0A956SEC3"/>
<reference evidence="6" key="1">
    <citation type="submission" date="2020-04" db="EMBL/GenBank/DDBJ databases">
        <authorList>
            <person name="Zhang T."/>
        </authorList>
    </citation>
    <scope>NUCLEOTIDE SEQUENCE</scope>
    <source>
        <strain evidence="6">HKST-UBA02</strain>
    </source>
</reference>
<feature type="binding site" evidence="3">
    <location>
        <position position="84"/>
    </location>
    <ligand>
        <name>Mn(2+)</name>
        <dbReference type="ChEBI" id="CHEBI:29035"/>
    </ligand>
</feature>
<accession>A0A956SEC3</accession>
<organism evidence="6 7">
    <name type="scientific">Eiseniibacteriota bacterium</name>
    <dbReference type="NCBI Taxonomy" id="2212470"/>
    <lineage>
        <taxon>Bacteria</taxon>
        <taxon>Candidatus Eiseniibacteriota</taxon>
    </lineage>
</organism>
<reference evidence="6" key="2">
    <citation type="journal article" date="2021" name="Microbiome">
        <title>Successional dynamics and alternative stable states in a saline activated sludge microbial community over 9 years.</title>
        <authorList>
            <person name="Wang Y."/>
            <person name="Ye J."/>
            <person name="Ju F."/>
            <person name="Liu L."/>
            <person name="Boyd J.A."/>
            <person name="Deng Y."/>
            <person name="Parks D.H."/>
            <person name="Jiang X."/>
            <person name="Yin X."/>
            <person name="Woodcroft B.J."/>
            <person name="Tyson G.W."/>
            <person name="Hugenholtz P."/>
            <person name="Polz M.F."/>
            <person name="Zhang T."/>
        </authorList>
    </citation>
    <scope>NUCLEOTIDE SEQUENCE</scope>
    <source>
        <strain evidence="6">HKST-UBA02</strain>
    </source>
</reference>
<sequence length="463" mass="51615">MSRLEPDSSPLSPDPRTPAWGPESWQSKEALQQPNYPDADALARTVREISSLPPLVTSWEVESLKTQLGKAAQGEAFLLQGGDCAESFEECDSGRIAAKLKILLQMSLILVHGTRKRVIRVGRIAGQYAKPRSSDVESRGDVTLPTYRGDLVNRIGFTKEDRTPDPQLLLRGYERAALTLNFVRALADGGFADLHHPEYWKLDFIRHSALAAEYERIVESIQESVRFMEAVADIRLGALGRVDFYTSHEGLSLLYEQAQTREVPHRDGWYNLSTHLPWVGMRTAQTGGAHVEYFRGIRNPIAVKIGPGMSPEWLTELIDVLHPNDEPGRLSLIVRLGAGNVRQHLPTFVDTVARTGKTVLWVCDPMHGNTETTTDGIKTRNFDKILAEIEESFAVHRELGSYLGGIHFEMTGEDVTECVGGARGLSAEDLKRDYRSQVDPRLNYEQALEMSMLVARGLRSNGD</sequence>
<evidence type="ECO:0000256" key="5">
    <source>
        <dbReference type="SAM" id="MobiDB-lite"/>
    </source>
</evidence>
<dbReference type="Gene3D" id="3.20.20.70">
    <property type="entry name" value="Aldolase class I"/>
    <property type="match status" value="1"/>
</dbReference>
<keyword evidence="4" id="KW-0057">Aromatic amino acid biosynthesis</keyword>
<dbReference type="EMBL" id="JAGQHS010000096">
    <property type="protein sequence ID" value="MCA9757385.1"/>
    <property type="molecule type" value="Genomic_DNA"/>
</dbReference>
<keyword evidence="2 4" id="KW-0808">Transferase</keyword>
<evidence type="ECO:0000313" key="6">
    <source>
        <dbReference type="EMBL" id="MCA9757385.1"/>
    </source>
</evidence>
<dbReference type="Proteomes" id="UP000739538">
    <property type="component" value="Unassembled WGS sequence"/>
</dbReference>
<keyword evidence="3" id="KW-0464">Manganese</keyword>
<feature type="region of interest" description="Disordered" evidence="5">
    <location>
        <begin position="1"/>
        <end position="31"/>
    </location>
</feature>
<evidence type="ECO:0000313" key="7">
    <source>
        <dbReference type="Proteomes" id="UP000739538"/>
    </source>
</evidence>
<feature type="binding site" evidence="3">
    <location>
        <position position="304"/>
    </location>
    <ligand>
        <name>phosphoenolpyruvate</name>
        <dbReference type="ChEBI" id="CHEBI:58702"/>
    </ligand>
</feature>
<dbReference type="SUPFAM" id="SSF51569">
    <property type="entry name" value="Aldolase"/>
    <property type="match status" value="1"/>
</dbReference>
<feature type="binding site" evidence="3">
    <location>
        <position position="409"/>
    </location>
    <ligand>
        <name>Mn(2+)</name>
        <dbReference type="ChEBI" id="CHEBI:29035"/>
    </ligand>
</feature>
<feature type="binding site" evidence="3">
    <location>
        <position position="123"/>
    </location>
    <ligand>
        <name>phosphoenolpyruvate</name>
        <dbReference type="ChEBI" id="CHEBI:58702"/>
    </ligand>
</feature>
<proteinExistence type="inferred from homology"/>